<dbReference type="InterPro" id="IPR003715">
    <property type="entry name" value="Poly_export_N"/>
</dbReference>
<sequence>MYRILLFVVLLFIGMNYVEAQQIDPASVDVSALSDAQVQRLLDEMQRRGLTEEQALALARSQGVPESQISMLRQRIRTMGAGSISDERMKTRESMAMEDFALGFDQQPVIYSKKAFFVPSEQETRLFGFHFFNSDNLTFEPGINYPVTRKYLVGPGDQFIIDVYGVSEMTYFLFVDRSGNITIPNVGPIPVGGFTLEEAEERIFRRLSRIYRDMVADEPRTFVNIQLGQIKPITVNVVGEVFAPGTFTLPGASTAFNALYLAGGPNLRGSFREIRVIREGEVLQKIDVYDYLINGNSEVNVHLMDGDIIMVPTVRNRVRIGGHLIRTGLFETLEGESIDELIKYAGGFDEKAYNRRIELHRNTGRELEVRDVFADQYDDFYAQNGDSLYVGAILSRFANRVAIDGAVFRPGTYELTRDLTLSQLIERADGLREDAFMERGMILRLNENLSYTNVAFDLKAVINGDKDIELRREDVVTISSIDEMREQRSIRVFGEVQRPGRLDFREALTLGDAIALAGGLRESASESYVEVMRRLSYTEASSTSERTGHLFQFTIPRSLTLHNDDASFMLQPYDQIFIRRAPGFVQESSIRISGEIMYAGEYALVSRNERLSDVIRRAGGLTPEAYLPGAMLTRERRKGKADALTQSLEQSDERVSFSGLDFSVIGIDLEAALRRPGSRDDIYLQDGDELVVPRRLQTVQVEGEVLNPISMPYIEGKGLRYYIDQSGGFGLRAKRRKAYVIYPNGTAAATRNYVLFSSYPTVMPGSQIVIPQKPPRTPIPATGWIAIGSGVSSLALTIVTVINQIGN</sequence>
<feature type="domain" description="Soluble ligand binding" evidence="3">
    <location>
        <begin position="235"/>
        <end position="282"/>
    </location>
</feature>
<protein>
    <submittedName>
        <fullName evidence="4">Protein involved in polysaccharide export with SLBB domain</fullName>
    </submittedName>
</protein>
<evidence type="ECO:0000259" key="2">
    <source>
        <dbReference type="Pfam" id="PF02563"/>
    </source>
</evidence>
<dbReference type="EMBL" id="SLWK01000006">
    <property type="protein sequence ID" value="TCO07866.1"/>
    <property type="molecule type" value="Genomic_DNA"/>
</dbReference>
<dbReference type="PANTHER" id="PTHR33619:SF3">
    <property type="entry name" value="POLYSACCHARIDE EXPORT PROTEIN GFCE-RELATED"/>
    <property type="match status" value="1"/>
</dbReference>
<feature type="domain" description="Soluble ligand binding" evidence="3">
    <location>
        <begin position="490"/>
        <end position="534"/>
    </location>
</feature>
<organism evidence="4 5">
    <name type="scientific">Natronoflexus pectinivorans</name>
    <dbReference type="NCBI Taxonomy" id="682526"/>
    <lineage>
        <taxon>Bacteria</taxon>
        <taxon>Pseudomonadati</taxon>
        <taxon>Bacteroidota</taxon>
        <taxon>Bacteroidia</taxon>
        <taxon>Marinilabiliales</taxon>
        <taxon>Marinilabiliaceae</taxon>
        <taxon>Natronoflexus</taxon>
    </lineage>
</organism>
<feature type="domain" description="Soluble ligand binding" evidence="3">
    <location>
        <begin position="401"/>
        <end position="435"/>
    </location>
</feature>
<name>A0A4R2GHL5_9BACT</name>
<dbReference type="RefSeq" id="WP_132433771.1">
    <property type="nucleotide sequence ID" value="NZ_SLWK01000006.1"/>
</dbReference>
<feature type="domain" description="Soluble ligand binding" evidence="3">
    <location>
        <begin position="318"/>
        <end position="362"/>
    </location>
</feature>
<evidence type="ECO:0000259" key="3">
    <source>
        <dbReference type="Pfam" id="PF10531"/>
    </source>
</evidence>
<reference evidence="4 5" key="1">
    <citation type="submission" date="2019-03" db="EMBL/GenBank/DDBJ databases">
        <title>Genomic Encyclopedia of Type Strains, Phase IV (KMG-IV): sequencing the most valuable type-strain genomes for metagenomic binning, comparative biology and taxonomic classification.</title>
        <authorList>
            <person name="Goeker M."/>
        </authorList>
    </citation>
    <scope>NUCLEOTIDE SEQUENCE [LARGE SCALE GENOMIC DNA]</scope>
    <source>
        <strain evidence="4 5">DSM 24179</strain>
    </source>
</reference>
<keyword evidence="5" id="KW-1185">Reference proteome</keyword>
<evidence type="ECO:0000313" key="4">
    <source>
        <dbReference type="EMBL" id="TCO07866.1"/>
    </source>
</evidence>
<evidence type="ECO:0000256" key="1">
    <source>
        <dbReference type="ARBA" id="ARBA00022729"/>
    </source>
</evidence>
<dbReference type="InterPro" id="IPR019554">
    <property type="entry name" value="Soluble_ligand-bd"/>
</dbReference>
<dbReference type="AlphaFoldDB" id="A0A4R2GHL5"/>
<evidence type="ECO:0000313" key="5">
    <source>
        <dbReference type="Proteomes" id="UP000295221"/>
    </source>
</evidence>
<dbReference type="Gene3D" id="3.30.1950.10">
    <property type="entry name" value="wza like domain"/>
    <property type="match status" value="1"/>
</dbReference>
<dbReference type="InterPro" id="IPR049712">
    <property type="entry name" value="Poly_export"/>
</dbReference>
<dbReference type="Gene3D" id="3.10.560.10">
    <property type="entry name" value="Outer membrane lipoprotein wza domain like"/>
    <property type="match status" value="6"/>
</dbReference>
<dbReference type="Proteomes" id="UP000295221">
    <property type="component" value="Unassembled WGS sequence"/>
</dbReference>
<dbReference type="Pfam" id="PF02563">
    <property type="entry name" value="Poly_export"/>
    <property type="match status" value="1"/>
</dbReference>
<gene>
    <name evidence="4" type="ORF">EV194_1066</name>
</gene>
<dbReference type="PANTHER" id="PTHR33619">
    <property type="entry name" value="POLYSACCHARIDE EXPORT PROTEIN GFCE-RELATED"/>
    <property type="match status" value="1"/>
</dbReference>
<comment type="caution">
    <text evidence="4">The sequence shown here is derived from an EMBL/GenBank/DDBJ whole genome shotgun (WGS) entry which is preliminary data.</text>
</comment>
<proteinExistence type="predicted"/>
<dbReference type="OrthoDB" id="9808948at2"/>
<dbReference type="Pfam" id="PF10531">
    <property type="entry name" value="SLBB"/>
    <property type="match status" value="5"/>
</dbReference>
<keyword evidence="1" id="KW-0732">Signal</keyword>
<feature type="domain" description="Polysaccharide export protein N-terminal" evidence="2">
    <location>
        <begin position="147"/>
        <end position="214"/>
    </location>
</feature>
<feature type="domain" description="Soluble ligand binding" evidence="3">
    <location>
        <begin position="699"/>
        <end position="741"/>
    </location>
</feature>
<dbReference type="GO" id="GO:0015159">
    <property type="term" value="F:polysaccharide transmembrane transporter activity"/>
    <property type="evidence" value="ECO:0007669"/>
    <property type="project" value="InterPro"/>
</dbReference>
<accession>A0A4R2GHL5</accession>